<dbReference type="AlphaFoldDB" id="A0A8H4K398"/>
<comment type="caution">
    <text evidence="2">The sequence shown here is derived from an EMBL/GenBank/DDBJ whole genome shotgun (WGS) entry which is preliminary data.</text>
</comment>
<evidence type="ECO:0000256" key="1">
    <source>
        <dbReference type="SAM" id="Phobius"/>
    </source>
</evidence>
<keyword evidence="1" id="KW-1133">Transmembrane helix</keyword>
<sequence length="358" mass="40369">MVLQSRYQILKCGEEFDGRSWLPPQDSEKTSKVLWHRMNTTSYRLLSDQHSLLSGYTDLGSHPNMWLDLVNDNLTSYRLYPLRDRLKPASYLQMVVGGTCPENATSELAILRVCKCRVTQIRRTKDPKFSSNLTDLSVASLAQAILFEMPFTMVSYTMRRPSGLESFIYNPPTMYSGVDNPVWSYSSGCFTNVSRTRFEGRLATALNTFLMATYNSTVLTGADGTTLSGRNDMWHNTTATWTEFTEKQYAMNVAWFCISAISTLILLACIIANIVIRHIIMAPDFLESIDGLTRDSPYIKITDESPYMGTGGSAGDRLLITKEIKAQIQDVQPVMDIGRIALTTDVRDAKLDRTRVYC</sequence>
<gene>
    <name evidence="2" type="ORF">F53441_11614</name>
</gene>
<organism evidence="2 3">
    <name type="scientific">Fusarium austroafricanum</name>
    <dbReference type="NCBI Taxonomy" id="2364996"/>
    <lineage>
        <taxon>Eukaryota</taxon>
        <taxon>Fungi</taxon>
        <taxon>Dikarya</taxon>
        <taxon>Ascomycota</taxon>
        <taxon>Pezizomycotina</taxon>
        <taxon>Sordariomycetes</taxon>
        <taxon>Hypocreomycetidae</taxon>
        <taxon>Hypocreales</taxon>
        <taxon>Nectriaceae</taxon>
        <taxon>Fusarium</taxon>
        <taxon>Fusarium concolor species complex</taxon>
    </lineage>
</organism>
<proteinExistence type="predicted"/>
<dbReference type="Proteomes" id="UP000605986">
    <property type="component" value="Unassembled WGS sequence"/>
</dbReference>
<name>A0A8H4K398_9HYPO</name>
<reference evidence="2" key="1">
    <citation type="submission" date="2020-01" db="EMBL/GenBank/DDBJ databases">
        <title>Identification and distribution of gene clusters putatively required for synthesis of sphingolipid metabolism inhibitors in phylogenetically diverse species of the filamentous fungus Fusarium.</title>
        <authorList>
            <person name="Kim H.-S."/>
            <person name="Busman M."/>
            <person name="Brown D.W."/>
            <person name="Divon H."/>
            <person name="Uhlig S."/>
            <person name="Proctor R.H."/>
        </authorList>
    </citation>
    <scope>NUCLEOTIDE SEQUENCE</scope>
    <source>
        <strain evidence="2">NRRL 53441</strain>
    </source>
</reference>
<evidence type="ECO:0000313" key="3">
    <source>
        <dbReference type="Proteomes" id="UP000605986"/>
    </source>
</evidence>
<dbReference type="EMBL" id="JAADJG010000584">
    <property type="protein sequence ID" value="KAF4442970.1"/>
    <property type="molecule type" value="Genomic_DNA"/>
</dbReference>
<accession>A0A8H4K398</accession>
<keyword evidence="1" id="KW-0812">Transmembrane</keyword>
<evidence type="ECO:0000313" key="2">
    <source>
        <dbReference type="EMBL" id="KAF4442970.1"/>
    </source>
</evidence>
<keyword evidence="3" id="KW-1185">Reference proteome</keyword>
<keyword evidence="1" id="KW-0472">Membrane</keyword>
<dbReference type="OrthoDB" id="3692311at2759"/>
<protein>
    <submittedName>
        <fullName evidence="2">Uncharacterized protein</fullName>
    </submittedName>
</protein>
<feature type="transmembrane region" description="Helical" evidence="1">
    <location>
        <begin position="253"/>
        <end position="276"/>
    </location>
</feature>